<dbReference type="Gene3D" id="3.10.450.350">
    <property type="match status" value="2"/>
</dbReference>
<dbReference type="AlphaFoldDB" id="A0A429XT19"/>
<dbReference type="PANTHER" id="PTHR21666:SF288">
    <property type="entry name" value="CELL DIVISION PROTEIN YTFB"/>
    <property type="match status" value="1"/>
</dbReference>
<sequence length="461" mass="52086">MHYFLSLTKLERINFFLFGFSLFCIIANFIFSVQDKESFNTTRRISINIAFNDDVNVINKALDLGAEQDSLNEYSYNSQFLENEYSYGVRKGDTLIKILSDIGFNTGDSYSISKQINKLHDLTGLNVGQDLKFIFSSNNGEKVKIGNLPNNFAMHVEDKIIEGSLSQSSNTYKFKLLKQVFLNKSKLVKGYVNESLYNTAISEGASPSLVMDYIKLLSNDVDFKKEIKPDSEFKILFDYKENSDGKIIDSGNIIYAYLSVRNRKYEVYQYKDSKGGISYYHSDGSNLKNSLLSKPIKNARISSGFGMRFHPILKRKKMHKGVDYAARAGTPIMAAGDGIIQVVRYGAGYGKYLAIKHNSKYSTLYAHMSKFKTGIRSGKRVKRGDIIGYVGSTGSSIGAHLHYEIRKYGKPINPIKVKPLISNPLEGQKLVAFNRQKKKINDMLHKENKIMLASNSSIKKK</sequence>
<evidence type="ECO:0000313" key="11">
    <source>
        <dbReference type="EMBL" id="RST70332.1"/>
    </source>
</evidence>
<dbReference type="Proteomes" id="UP000279470">
    <property type="component" value="Unassembled WGS sequence"/>
</dbReference>
<feature type="transmembrane region" description="Helical" evidence="8">
    <location>
        <begin position="12"/>
        <end position="31"/>
    </location>
</feature>
<keyword evidence="3" id="KW-0645">Protease</keyword>
<dbReference type="PANTHER" id="PTHR21666">
    <property type="entry name" value="PEPTIDASE-RELATED"/>
    <property type="match status" value="1"/>
</dbReference>
<evidence type="ECO:0000256" key="5">
    <source>
        <dbReference type="ARBA" id="ARBA00022801"/>
    </source>
</evidence>
<feature type="domain" description="M23ase beta-sheet core" evidence="9">
    <location>
        <begin position="317"/>
        <end position="414"/>
    </location>
</feature>
<dbReference type="Gene3D" id="2.70.70.10">
    <property type="entry name" value="Glucose Permease (Domain IIA)"/>
    <property type="match status" value="1"/>
</dbReference>
<proteinExistence type="predicted"/>
<dbReference type="GO" id="GO:0046872">
    <property type="term" value="F:metal ion binding"/>
    <property type="evidence" value="ECO:0007669"/>
    <property type="project" value="UniProtKB-KW"/>
</dbReference>
<keyword evidence="12" id="KW-1185">Reference proteome</keyword>
<keyword evidence="8" id="KW-0472">Membrane</keyword>
<dbReference type="GO" id="GO:0030313">
    <property type="term" value="C:cell envelope"/>
    <property type="evidence" value="ECO:0007669"/>
    <property type="project" value="UniProtKB-SubCell"/>
</dbReference>
<keyword evidence="7" id="KW-0482">Metalloprotease</keyword>
<dbReference type="GO" id="GO:0006508">
    <property type="term" value="P:proteolysis"/>
    <property type="evidence" value="ECO:0007669"/>
    <property type="project" value="UniProtKB-KW"/>
</dbReference>
<dbReference type="InterPro" id="IPR011055">
    <property type="entry name" value="Dup_hybrid_motif"/>
</dbReference>
<dbReference type="GO" id="GO:0004222">
    <property type="term" value="F:metalloendopeptidase activity"/>
    <property type="evidence" value="ECO:0007669"/>
    <property type="project" value="TreeGrafter"/>
</dbReference>
<name>A0A429XT19_9RICK</name>
<evidence type="ECO:0000256" key="4">
    <source>
        <dbReference type="ARBA" id="ARBA00022723"/>
    </source>
</evidence>
<dbReference type="Pfam" id="PF01551">
    <property type="entry name" value="Peptidase_M23"/>
    <property type="match status" value="1"/>
</dbReference>
<keyword evidence="4" id="KW-0479">Metal-binding</keyword>
<evidence type="ECO:0000256" key="7">
    <source>
        <dbReference type="ARBA" id="ARBA00023049"/>
    </source>
</evidence>
<dbReference type="OrthoDB" id="9805070at2"/>
<evidence type="ECO:0000259" key="9">
    <source>
        <dbReference type="Pfam" id="PF01551"/>
    </source>
</evidence>
<accession>A0A429XT19</accession>
<evidence type="ECO:0000256" key="1">
    <source>
        <dbReference type="ARBA" id="ARBA00001947"/>
    </source>
</evidence>
<evidence type="ECO:0000256" key="2">
    <source>
        <dbReference type="ARBA" id="ARBA00004196"/>
    </source>
</evidence>
<keyword evidence="8" id="KW-0812">Transmembrane</keyword>
<comment type="subcellular location">
    <subcellularLocation>
        <location evidence="2">Cell envelope</location>
    </subcellularLocation>
</comment>
<dbReference type="EMBL" id="RXFM01000012">
    <property type="protein sequence ID" value="RST70332.1"/>
    <property type="molecule type" value="Genomic_DNA"/>
</dbReference>
<keyword evidence="5" id="KW-0378">Hydrolase</keyword>
<dbReference type="InterPro" id="IPR016047">
    <property type="entry name" value="M23ase_b-sheet_dom"/>
</dbReference>
<evidence type="ECO:0000256" key="3">
    <source>
        <dbReference type="ARBA" id="ARBA00022670"/>
    </source>
</evidence>
<feature type="domain" description="Csd3-like second N-terminal" evidence="10">
    <location>
        <begin position="185"/>
        <end position="305"/>
    </location>
</feature>
<evidence type="ECO:0000256" key="6">
    <source>
        <dbReference type="ARBA" id="ARBA00022833"/>
    </source>
</evidence>
<evidence type="ECO:0000256" key="8">
    <source>
        <dbReference type="SAM" id="Phobius"/>
    </source>
</evidence>
<evidence type="ECO:0000259" key="10">
    <source>
        <dbReference type="Pfam" id="PF19425"/>
    </source>
</evidence>
<comment type="cofactor">
    <cofactor evidence="1">
        <name>Zn(2+)</name>
        <dbReference type="ChEBI" id="CHEBI:29105"/>
    </cofactor>
</comment>
<dbReference type="InterPro" id="IPR045834">
    <property type="entry name" value="Csd3_N2"/>
</dbReference>
<dbReference type="InterPro" id="IPR050570">
    <property type="entry name" value="Cell_wall_metabolism_enzyme"/>
</dbReference>
<keyword evidence="8" id="KW-1133">Transmembrane helix</keyword>
<comment type="caution">
    <text evidence="11">The sequence shown here is derived from an EMBL/GenBank/DDBJ whole genome shotgun (WGS) entry which is preliminary data.</text>
</comment>
<organism evidence="11 12">
    <name type="scientific">Candidatus Aquarickettsia rohweri</name>
    <dbReference type="NCBI Taxonomy" id="2602574"/>
    <lineage>
        <taxon>Bacteria</taxon>
        <taxon>Pseudomonadati</taxon>
        <taxon>Pseudomonadota</taxon>
        <taxon>Alphaproteobacteria</taxon>
        <taxon>Rickettsiales</taxon>
        <taxon>Candidatus Midichloriaceae</taxon>
        <taxon>Candidatus Aquarickettsia</taxon>
    </lineage>
</organism>
<protein>
    <submittedName>
        <fullName evidence="11">Uncharacterized protein</fullName>
    </submittedName>
</protein>
<dbReference type="Pfam" id="PF19425">
    <property type="entry name" value="Csd3_N2"/>
    <property type="match status" value="1"/>
</dbReference>
<gene>
    <name evidence="11" type="ORF">EIC27_01400</name>
</gene>
<reference evidence="12" key="1">
    <citation type="submission" date="2018-11" db="EMBL/GenBank/DDBJ databases">
        <title>Phylogenetic, genomic, and biogeographic characterization of a novel and ubiquitous marine invertebrate-associated Rickettsiales parasite, Candidatus Marinoinvertebrata rohwerii, gen. nov., sp. nov.</title>
        <authorList>
            <person name="Klinges J.G."/>
            <person name="Rosales S.M."/>
            <person name="Mcminds R."/>
            <person name="Shaver E.C."/>
            <person name="Shantz A."/>
            <person name="Peters E.C."/>
            <person name="Burkepile D.E."/>
            <person name="Silliman B.R."/>
            <person name="Vega Thurber R.L."/>
        </authorList>
    </citation>
    <scope>NUCLEOTIDE SEQUENCE [LARGE SCALE GENOMIC DNA]</scope>
    <source>
        <strain evidence="12">a_cerv_44</strain>
    </source>
</reference>
<keyword evidence="6" id="KW-0862">Zinc</keyword>
<dbReference type="RefSeq" id="WP_126044375.1">
    <property type="nucleotide sequence ID" value="NZ_RXFM01000012.1"/>
</dbReference>
<dbReference type="CDD" id="cd12797">
    <property type="entry name" value="M23_peptidase"/>
    <property type="match status" value="1"/>
</dbReference>
<dbReference type="SUPFAM" id="SSF51261">
    <property type="entry name" value="Duplicated hybrid motif"/>
    <property type="match status" value="1"/>
</dbReference>
<evidence type="ECO:0000313" key="12">
    <source>
        <dbReference type="Proteomes" id="UP000279470"/>
    </source>
</evidence>